<dbReference type="Gene3D" id="3.90.550.10">
    <property type="entry name" value="Spore Coat Polysaccharide Biosynthesis Protein SpsA, Chain A"/>
    <property type="match status" value="1"/>
</dbReference>
<dbReference type="SUPFAM" id="SSF53448">
    <property type="entry name" value="Nucleotide-diphospho-sugar transferases"/>
    <property type="match status" value="1"/>
</dbReference>
<dbReference type="Proteomes" id="UP000264702">
    <property type="component" value="Unassembled WGS sequence"/>
</dbReference>
<dbReference type="EMBL" id="QVQT01000002">
    <property type="protein sequence ID" value="RFU17382.1"/>
    <property type="molecule type" value="Genomic_DNA"/>
</dbReference>
<dbReference type="OrthoDB" id="9813495at2"/>
<proteinExistence type="predicted"/>
<evidence type="ECO:0000313" key="3">
    <source>
        <dbReference type="Proteomes" id="UP000264702"/>
    </source>
</evidence>
<dbReference type="PANTHER" id="PTHR43179">
    <property type="entry name" value="RHAMNOSYLTRANSFERASE WBBL"/>
    <property type="match status" value="1"/>
</dbReference>
<evidence type="ECO:0000259" key="1">
    <source>
        <dbReference type="Pfam" id="PF00535"/>
    </source>
</evidence>
<name>A0A372IR35_9BACT</name>
<dbReference type="GO" id="GO:0016740">
    <property type="term" value="F:transferase activity"/>
    <property type="evidence" value="ECO:0007669"/>
    <property type="project" value="UniProtKB-KW"/>
</dbReference>
<dbReference type="InterPro" id="IPR029044">
    <property type="entry name" value="Nucleotide-diphossugar_trans"/>
</dbReference>
<accession>A0A372IR35</accession>
<dbReference type="RefSeq" id="WP_117298130.1">
    <property type="nucleotide sequence ID" value="NZ_QVQT02000002.1"/>
</dbReference>
<feature type="domain" description="Glycosyltransferase 2-like" evidence="1">
    <location>
        <begin position="14"/>
        <end position="141"/>
    </location>
</feature>
<dbReference type="PANTHER" id="PTHR43179:SF7">
    <property type="entry name" value="RHAMNOSYLTRANSFERASE WBBL"/>
    <property type="match status" value="1"/>
</dbReference>
<dbReference type="Pfam" id="PF00535">
    <property type="entry name" value="Glycos_transf_2"/>
    <property type="match status" value="1"/>
</dbReference>
<reference evidence="2 3" key="1">
    <citation type="submission" date="2018-08" db="EMBL/GenBank/DDBJ databases">
        <title>Acidipila sp. 4G-K13, an acidobacterium isolated from forest soil.</title>
        <authorList>
            <person name="Gao Z.-H."/>
            <person name="Qiu L.-H."/>
        </authorList>
    </citation>
    <scope>NUCLEOTIDE SEQUENCE [LARGE SCALE GENOMIC DNA]</scope>
    <source>
        <strain evidence="2 3">4G-K13</strain>
    </source>
</reference>
<protein>
    <submittedName>
        <fullName evidence="2">Glycosyltransferase family 2 protein</fullName>
    </submittedName>
</protein>
<dbReference type="AlphaFoldDB" id="A0A372IR35"/>
<evidence type="ECO:0000313" key="2">
    <source>
        <dbReference type="EMBL" id="RFU17382.1"/>
    </source>
</evidence>
<sequence>MTFPASPEHPIDVSIVIVSFNTREVLRECLQSIEREAGGLSVEVLIVDNHSSDGSPEMVEKDYPSVRLFRSDVNLGFGAANNVALAHTRGRYVVLLNSDAFLCPGSLHLAVAHMDANPKAGLAGGRLVGRDHSWQPSARMFPALWSDAFVFTGLAGRFPKSRLFGHFDRTWADQSVASEVDWVPGAFSILRAETLAQAGFFDPVFFLYSEEVDLCRRIKQAGWQIWYWPDIVIIHIGGESSRQVKTLEMSSTGAQLILWRMRSTLLYYRKHHGSAAWFAKAQETTLYRLTALRNAFSKDPRRIARARESRNLVTLMRQAWNDTSGGRISPPRPW</sequence>
<dbReference type="CDD" id="cd04186">
    <property type="entry name" value="GT_2_like_c"/>
    <property type="match status" value="1"/>
</dbReference>
<organism evidence="2 3">
    <name type="scientific">Paracidobacterium acidisoli</name>
    <dbReference type="NCBI Taxonomy" id="2303751"/>
    <lineage>
        <taxon>Bacteria</taxon>
        <taxon>Pseudomonadati</taxon>
        <taxon>Acidobacteriota</taxon>
        <taxon>Terriglobia</taxon>
        <taxon>Terriglobales</taxon>
        <taxon>Acidobacteriaceae</taxon>
        <taxon>Paracidobacterium</taxon>
    </lineage>
</organism>
<keyword evidence="2" id="KW-0808">Transferase</keyword>
<gene>
    <name evidence="2" type="ORF">D0Y96_04260</name>
</gene>
<dbReference type="InterPro" id="IPR001173">
    <property type="entry name" value="Glyco_trans_2-like"/>
</dbReference>
<keyword evidence="3" id="KW-1185">Reference proteome</keyword>
<comment type="caution">
    <text evidence="2">The sequence shown here is derived from an EMBL/GenBank/DDBJ whole genome shotgun (WGS) entry which is preliminary data.</text>
</comment>